<proteinExistence type="inferred from homology"/>
<dbReference type="GeneTree" id="ENSGT00390000000604"/>
<evidence type="ECO:0000256" key="5">
    <source>
        <dbReference type="ARBA" id="ARBA00022729"/>
    </source>
</evidence>
<evidence type="ECO:0000256" key="2">
    <source>
        <dbReference type="ARBA" id="ARBA00007371"/>
    </source>
</evidence>
<keyword evidence="12" id="KW-1185">Reference proteome</keyword>
<dbReference type="InterPro" id="IPR025933">
    <property type="entry name" value="Beta_defensin_dom"/>
</dbReference>
<reference evidence="11" key="2">
    <citation type="submission" date="2025-08" db="UniProtKB">
        <authorList>
            <consortium name="Ensembl"/>
        </authorList>
    </citation>
    <scope>IDENTIFICATION</scope>
</reference>
<evidence type="ECO:0000259" key="10">
    <source>
        <dbReference type="Pfam" id="PF13841"/>
    </source>
</evidence>
<evidence type="ECO:0000256" key="8">
    <source>
        <dbReference type="ARBA" id="ARBA00023157"/>
    </source>
</evidence>
<keyword evidence="4 9" id="KW-0929">Antimicrobial</keyword>
<dbReference type="GO" id="GO:0042742">
    <property type="term" value="P:defense response to bacterium"/>
    <property type="evidence" value="ECO:0007669"/>
    <property type="project" value="UniProtKB-UniRule"/>
</dbReference>
<feature type="domain" description="Beta-defensin" evidence="10">
    <location>
        <begin position="68"/>
        <end position="98"/>
    </location>
</feature>
<keyword evidence="3 9" id="KW-0964">Secreted</keyword>
<keyword evidence="7 9" id="KW-0044">Antibiotic</keyword>
<evidence type="ECO:0000256" key="1">
    <source>
        <dbReference type="ARBA" id="ARBA00004613"/>
    </source>
</evidence>
<keyword evidence="5" id="KW-0732">Signal</keyword>
<dbReference type="GO" id="GO:0045087">
    <property type="term" value="P:innate immune response"/>
    <property type="evidence" value="ECO:0007669"/>
    <property type="project" value="InterPro"/>
</dbReference>
<dbReference type="PANTHER" id="PTHR15001:SF12">
    <property type="entry name" value="BETA-DEFENSIN 125"/>
    <property type="match status" value="1"/>
</dbReference>
<keyword evidence="6 9" id="KW-0211">Defensin</keyword>
<dbReference type="Pfam" id="PF13841">
    <property type="entry name" value="Defensin_beta_2"/>
    <property type="match status" value="1"/>
</dbReference>
<comment type="subcellular location">
    <subcellularLocation>
        <location evidence="1 9">Secreted</location>
    </subcellularLocation>
</comment>
<sequence length="163" mass="18758">MPFCSLHIILQTLESSLTLKTLYCFSILGLRICWSFPEILFAFCIPCCLLSSFLPCHGLSITGWFVERCWKNNIGHCRKRCFHIERYKLLCMNKLSCCIPLTSDDPYTQWPIHPTLLEDVTAEFITRDDIPFTPVSGMDDSFTIEMTQESTAIRARSSQRDSS</sequence>
<dbReference type="GO" id="GO:0005576">
    <property type="term" value="C:extracellular region"/>
    <property type="evidence" value="ECO:0007669"/>
    <property type="project" value="UniProtKB-SubCell"/>
</dbReference>
<keyword evidence="8" id="KW-1015">Disulfide bond</keyword>
<organism evidence="11 12">
    <name type="scientific">Bos mutus grunniens</name>
    <name type="common">Wild yak</name>
    <name type="synonym">Bos grunniens</name>
    <dbReference type="NCBI Taxonomy" id="30521"/>
    <lineage>
        <taxon>Eukaryota</taxon>
        <taxon>Metazoa</taxon>
        <taxon>Chordata</taxon>
        <taxon>Craniata</taxon>
        <taxon>Vertebrata</taxon>
        <taxon>Euteleostomi</taxon>
        <taxon>Mammalia</taxon>
        <taxon>Eutheria</taxon>
        <taxon>Laurasiatheria</taxon>
        <taxon>Artiodactyla</taxon>
        <taxon>Ruminantia</taxon>
        <taxon>Pecora</taxon>
        <taxon>Bovidae</taxon>
        <taxon>Bovinae</taxon>
        <taxon>Bos</taxon>
    </lineage>
</organism>
<dbReference type="Proteomes" id="UP000694520">
    <property type="component" value="Chromosome 12"/>
</dbReference>
<name>A0A8B9XMV9_BOSMU</name>
<evidence type="ECO:0000256" key="4">
    <source>
        <dbReference type="ARBA" id="ARBA00022529"/>
    </source>
</evidence>
<reference evidence="11" key="1">
    <citation type="submission" date="2019-05" db="EMBL/GenBank/DDBJ databases">
        <authorList>
            <person name="Zhang S."/>
            <person name="Liu J."/>
        </authorList>
    </citation>
    <scope>NUCLEOTIDE SEQUENCE [LARGE SCALE GENOMIC DNA]</scope>
</reference>
<accession>A0A8B9XMV9</accession>
<evidence type="ECO:0000256" key="3">
    <source>
        <dbReference type="ARBA" id="ARBA00022525"/>
    </source>
</evidence>
<evidence type="ECO:0000313" key="11">
    <source>
        <dbReference type="Ensembl" id="ENSBGRP00000024377.1"/>
    </source>
</evidence>
<evidence type="ECO:0000256" key="6">
    <source>
        <dbReference type="ARBA" id="ARBA00022940"/>
    </source>
</evidence>
<dbReference type="AlphaFoldDB" id="A0A8B9XMV9"/>
<dbReference type="Ensembl" id="ENSBGRT00000028111.1">
    <property type="protein sequence ID" value="ENSBGRP00000024377.1"/>
    <property type="gene ID" value="ENSBGRG00000015294.1"/>
</dbReference>
<dbReference type="PANTHER" id="PTHR15001">
    <property type="entry name" value="BETA-DEFENSIN 123-RELATED"/>
    <property type="match status" value="1"/>
</dbReference>
<reference evidence="11" key="3">
    <citation type="submission" date="2025-09" db="UniProtKB">
        <authorList>
            <consortium name="Ensembl"/>
        </authorList>
    </citation>
    <scope>IDENTIFICATION</scope>
</reference>
<evidence type="ECO:0000313" key="12">
    <source>
        <dbReference type="Proteomes" id="UP000694520"/>
    </source>
</evidence>
<dbReference type="InterPro" id="IPR050544">
    <property type="entry name" value="Beta-defensin"/>
</dbReference>
<comment type="similarity">
    <text evidence="2 9">Belongs to the beta-defensin family.</text>
</comment>
<evidence type="ECO:0000256" key="9">
    <source>
        <dbReference type="RuleBase" id="RU231113"/>
    </source>
</evidence>
<protein>
    <recommendedName>
        <fullName evidence="9">Beta-defensin</fullName>
    </recommendedName>
</protein>
<evidence type="ECO:0000256" key="7">
    <source>
        <dbReference type="ARBA" id="ARBA00023022"/>
    </source>
</evidence>
<comment type="function">
    <text evidence="9">Has antibacterial activity.</text>
</comment>